<dbReference type="GO" id="GO:0031201">
    <property type="term" value="C:SNARE complex"/>
    <property type="evidence" value="ECO:0007669"/>
    <property type="project" value="TreeGrafter"/>
</dbReference>
<proteinExistence type="inferred from homology"/>
<dbReference type="GO" id="GO:0000149">
    <property type="term" value="F:SNARE binding"/>
    <property type="evidence" value="ECO:0007669"/>
    <property type="project" value="TreeGrafter"/>
</dbReference>
<comment type="caution">
    <text evidence="4">The sequence shown here is derived from an EMBL/GenBank/DDBJ whole genome shotgun (WGS) entry which is preliminary data.</text>
</comment>
<dbReference type="AlphaFoldDB" id="A0A8S0PXB9"/>
<reference evidence="4 5" key="1">
    <citation type="submission" date="2019-12" db="EMBL/GenBank/DDBJ databases">
        <authorList>
            <person name="Alioto T."/>
            <person name="Alioto T."/>
            <person name="Gomez Garrido J."/>
        </authorList>
    </citation>
    <scope>NUCLEOTIDE SEQUENCE [LARGE SCALE GENOMIC DNA]</scope>
</reference>
<name>A0A8S0PXB9_OLEEU</name>
<feature type="non-terminal residue" evidence="4">
    <location>
        <position position="53"/>
    </location>
</feature>
<dbReference type="EMBL" id="CACTIH010000265">
    <property type="protein sequence ID" value="CAA2958343.1"/>
    <property type="molecule type" value="Genomic_DNA"/>
</dbReference>
<feature type="domain" description="T-SNARE coiled-coil homology" evidence="3">
    <location>
        <begin position="2"/>
        <end position="53"/>
    </location>
</feature>
<dbReference type="GO" id="GO:0005886">
    <property type="term" value="C:plasma membrane"/>
    <property type="evidence" value="ECO:0007669"/>
    <property type="project" value="TreeGrafter"/>
</dbReference>
<keyword evidence="5" id="KW-1185">Reference proteome</keyword>
<evidence type="ECO:0000313" key="5">
    <source>
        <dbReference type="Proteomes" id="UP000594638"/>
    </source>
</evidence>
<dbReference type="InterPro" id="IPR045242">
    <property type="entry name" value="Syntaxin"/>
</dbReference>
<dbReference type="PROSITE" id="PS50192">
    <property type="entry name" value="T_SNARE"/>
    <property type="match status" value="1"/>
</dbReference>
<dbReference type="SUPFAM" id="SSF47661">
    <property type="entry name" value="t-snare proteins"/>
    <property type="match status" value="1"/>
</dbReference>
<evidence type="ECO:0000256" key="1">
    <source>
        <dbReference type="ARBA" id="ARBA00009063"/>
    </source>
</evidence>
<dbReference type="Gene3D" id="1.20.5.110">
    <property type="match status" value="1"/>
</dbReference>
<dbReference type="GO" id="GO:0006886">
    <property type="term" value="P:intracellular protein transport"/>
    <property type="evidence" value="ECO:0007669"/>
    <property type="project" value="TreeGrafter"/>
</dbReference>
<dbReference type="OrthoDB" id="1936500at2759"/>
<evidence type="ECO:0000259" key="3">
    <source>
        <dbReference type="PROSITE" id="PS50192"/>
    </source>
</evidence>
<comment type="similarity">
    <text evidence="1">Belongs to the syntaxin family.</text>
</comment>
<dbReference type="CDD" id="cd15848">
    <property type="entry name" value="SNARE_syntaxin1-like"/>
    <property type="match status" value="1"/>
</dbReference>
<dbReference type="GO" id="GO:0005484">
    <property type="term" value="F:SNAP receptor activity"/>
    <property type="evidence" value="ECO:0007669"/>
    <property type="project" value="TreeGrafter"/>
</dbReference>
<dbReference type="PANTHER" id="PTHR19957">
    <property type="entry name" value="SYNTAXIN"/>
    <property type="match status" value="1"/>
</dbReference>
<keyword evidence="2" id="KW-0653">Protein transport</keyword>
<evidence type="ECO:0000313" key="4">
    <source>
        <dbReference type="EMBL" id="CAA2958343.1"/>
    </source>
</evidence>
<sequence length="53" mass="6221">MGVEIQEHHDAAKEIEKSLLELHQMFLDMAVMVEAQGEQMDDIKHYVKNAFEY</sequence>
<dbReference type="GO" id="GO:0006906">
    <property type="term" value="P:vesicle fusion"/>
    <property type="evidence" value="ECO:0007669"/>
    <property type="project" value="TreeGrafter"/>
</dbReference>
<dbReference type="GO" id="GO:0012505">
    <property type="term" value="C:endomembrane system"/>
    <property type="evidence" value="ECO:0007669"/>
    <property type="project" value="TreeGrafter"/>
</dbReference>
<dbReference type="GO" id="GO:0006887">
    <property type="term" value="P:exocytosis"/>
    <property type="evidence" value="ECO:0007669"/>
    <property type="project" value="TreeGrafter"/>
</dbReference>
<evidence type="ECO:0000256" key="2">
    <source>
        <dbReference type="ARBA" id="ARBA00022927"/>
    </source>
</evidence>
<dbReference type="Proteomes" id="UP000594638">
    <property type="component" value="Unassembled WGS sequence"/>
</dbReference>
<keyword evidence="2" id="KW-0813">Transport</keyword>
<gene>
    <name evidence="4" type="ORF">OLEA9_A029565</name>
</gene>
<organism evidence="4 5">
    <name type="scientific">Olea europaea subsp. europaea</name>
    <dbReference type="NCBI Taxonomy" id="158383"/>
    <lineage>
        <taxon>Eukaryota</taxon>
        <taxon>Viridiplantae</taxon>
        <taxon>Streptophyta</taxon>
        <taxon>Embryophyta</taxon>
        <taxon>Tracheophyta</taxon>
        <taxon>Spermatophyta</taxon>
        <taxon>Magnoliopsida</taxon>
        <taxon>eudicotyledons</taxon>
        <taxon>Gunneridae</taxon>
        <taxon>Pentapetalae</taxon>
        <taxon>asterids</taxon>
        <taxon>lamiids</taxon>
        <taxon>Lamiales</taxon>
        <taxon>Oleaceae</taxon>
        <taxon>Oleeae</taxon>
        <taxon>Olea</taxon>
    </lineage>
</organism>
<dbReference type="GO" id="GO:0048278">
    <property type="term" value="P:vesicle docking"/>
    <property type="evidence" value="ECO:0007669"/>
    <property type="project" value="TreeGrafter"/>
</dbReference>
<dbReference type="InterPro" id="IPR010989">
    <property type="entry name" value="SNARE"/>
</dbReference>
<dbReference type="InterPro" id="IPR000727">
    <property type="entry name" value="T_SNARE_dom"/>
</dbReference>
<dbReference type="Gramene" id="OE9A029565T1">
    <property type="protein sequence ID" value="OE9A029565C1"/>
    <property type="gene ID" value="OE9A029565"/>
</dbReference>
<accession>A0A8S0PXB9</accession>
<dbReference type="PANTHER" id="PTHR19957:SF251">
    <property type="entry name" value="SYNTAXIN-RELATED PROTEIN KNOLLE"/>
    <property type="match status" value="1"/>
</dbReference>
<protein>
    <submittedName>
        <fullName evidence="4">Syntaxin-related KNOLLE-like</fullName>
    </submittedName>
</protein>